<keyword evidence="3 12" id="KW-0813">Transport</keyword>
<dbReference type="Gene3D" id="2.60.470.10">
    <property type="entry name" value="Acid-sensing ion channels like domains"/>
    <property type="match status" value="1"/>
</dbReference>
<evidence type="ECO:0000256" key="8">
    <source>
        <dbReference type="ARBA" id="ARBA00023065"/>
    </source>
</evidence>
<name>A0A4Y2CR52_ARAVE</name>
<evidence type="ECO:0000256" key="3">
    <source>
        <dbReference type="ARBA" id="ARBA00022448"/>
    </source>
</evidence>
<dbReference type="GO" id="GO:0005886">
    <property type="term" value="C:plasma membrane"/>
    <property type="evidence" value="ECO:0007669"/>
    <property type="project" value="TreeGrafter"/>
</dbReference>
<gene>
    <name evidence="14" type="primary">mec-10_5</name>
    <name evidence="14" type="ORF">AVEN_239644_1</name>
</gene>
<evidence type="ECO:0000256" key="6">
    <source>
        <dbReference type="ARBA" id="ARBA00022989"/>
    </source>
</evidence>
<dbReference type="OrthoDB" id="10051479at2759"/>
<dbReference type="PRINTS" id="PR01078">
    <property type="entry name" value="AMINACHANNEL"/>
</dbReference>
<evidence type="ECO:0000313" key="15">
    <source>
        <dbReference type="Proteomes" id="UP000499080"/>
    </source>
</evidence>
<evidence type="ECO:0000256" key="4">
    <source>
        <dbReference type="ARBA" id="ARBA00022461"/>
    </source>
</evidence>
<evidence type="ECO:0000256" key="11">
    <source>
        <dbReference type="ARBA" id="ARBA00023303"/>
    </source>
</evidence>
<keyword evidence="15" id="KW-1185">Reference proteome</keyword>
<keyword evidence="6 13" id="KW-1133">Transmembrane helix</keyword>
<feature type="transmembrane region" description="Helical" evidence="13">
    <location>
        <begin position="469"/>
        <end position="491"/>
    </location>
</feature>
<keyword evidence="5 12" id="KW-0812">Transmembrane</keyword>
<organism evidence="14 15">
    <name type="scientific">Araneus ventricosus</name>
    <name type="common">Orbweaver spider</name>
    <name type="synonym">Epeira ventricosa</name>
    <dbReference type="NCBI Taxonomy" id="182803"/>
    <lineage>
        <taxon>Eukaryota</taxon>
        <taxon>Metazoa</taxon>
        <taxon>Ecdysozoa</taxon>
        <taxon>Arthropoda</taxon>
        <taxon>Chelicerata</taxon>
        <taxon>Arachnida</taxon>
        <taxon>Araneae</taxon>
        <taxon>Araneomorphae</taxon>
        <taxon>Entelegynae</taxon>
        <taxon>Araneoidea</taxon>
        <taxon>Araneidae</taxon>
        <taxon>Araneus</taxon>
    </lineage>
</organism>
<evidence type="ECO:0000256" key="5">
    <source>
        <dbReference type="ARBA" id="ARBA00022692"/>
    </source>
</evidence>
<dbReference type="Gene3D" id="1.10.287.820">
    <property type="entry name" value="Acid-sensing ion channel domain"/>
    <property type="match status" value="1"/>
</dbReference>
<comment type="subcellular location">
    <subcellularLocation>
        <location evidence="1">Membrane</location>
        <topology evidence="1">Multi-pass membrane protein</topology>
    </subcellularLocation>
</comment>
<keyword evidence="7" id="KW-0915">Sodium</keyword>
<accession>A0A4Y2CR52</accession>
<evidence type="ECO:0000256" key="12">
    <source>
        <dbReference type="RuleBase" id="RU000679"/>
    </source>
</evidence>
<dbReference type="InterPro" id="IPR001873">
    <property type="entry name" value="ENaC"/>
</dbReference>
<dbReference type="GO" id="GO:0015280">
    <property type="term" value="F:ligand-gated sodium channel activity"/>
    <property type="evidence" value="ECO:0007669"/>
    <property type="project" value="TreeGrafter"/>
</dbReference>
<protein>
    <submittedName>
        <fullName evidence="14">Degenerin mec-10</fullName>
    </submittedName>
</protein>
<evidence type="ECO:0000256" key="1">
    <source>
        <dbReference type="ARBA" id="ARBA00004141"/>
    </source>
</evidence>
<comment type="similarity">
    <text evidence="2 12">Belongs to the amiloride-sensitive sodium channel (TC 1.A.6) family.</text>
</comment>
<feature type="transmembrane region" description="Helical" evidence="13">
    <location>
        <begin position="66"/>
        <end position="84"/>
    </location>
</feature>
<dbReference type="AlphaFoldDB" id="A0A4Y2CR52"/>
<evidence type="ECO:0000256" key="10">
    <source>
        <dbReference type="ARBA" id="ARBA00023201"/>
    </source>
</evidence>
<reference evidence="14 15" key="1">
    <citation type="journal article" date="2019" name="Sci. Rep.">
        <title>Orb-weaving spider Araneus ventricosus genome elucidates the spidroin gene catalogue.</title>
        <authorList>
            <person name="Kono N."/>
            <person name="Nakamura H."/>
            <person name="Ohtoshi R."/>
            <person name="Moran D.A.P."/>
            <person name="Shinohara A."/>
            <person name="Yoshida Y."/>
            <person name="Fujiwara M."/>
            <person name="Mori M."/>
            <person name="Tomita M."/>
            <person name="Arakawa K."/>
        </authorList>
    </citation>
    <scope>NUCLEOTIDE SEQUENCE [LARGE SCALE GENOMIC DNA]</scope>
</reference>
<dbReference type="PANTHER" id="PTHR11690">
    <property type="entry name" value="AMILORIDE-SENSITIVE SODIUM CHANNEL-RELATED"/>
    <property type="match status" value="1"/>
</dbReference>
<keyword evidence="10 12" id="KW-0739">Sodium transport</keyword>
<keyword evidence="8 12" id="KW-0406">Ion transport</keyword>
<dbReference type="Pfam" id="PF00858">
    <property type="entry name" value="ASC"/>
    <property type="match status" value="1"/>
</dbReference>
<keyword evidence="4 12" id="KW-0894">Sodium channel</keyword>
<evidence type="ECO:0000256" key="13">
    <source>
        <dbReference type="SAM" id="Phobius"/>
    </source>
</evidence>
<keyword evidence="9 13" id="KW-0472">Membrane</keyword>
<keyword evidence="11 12" id="KW-0407">Ion channel</keyword>
<proteinExistence type="inferred from homology"/>
<evidence type="ECO:0000256" key="9">
    <source>
        <dbReference type="ARBA" id="ARBA00023136"/>
    </source>
</evidence>
<dbReference type="Proteomes" id="UP000499080">
    <property type="component" value="Unassembled WGS sequence"/>
</dbReference>
<dbReference type="PANTHER" id="PTHR11690:SF248">
    <property type="entry name" value="PICKPOCKET 17, ISOFORM A"/>
    <property type="match status" value="1"/>
</dbReference>
<evidence type="ECO:0000256" key="7">
    <source>
        <dbReference type="ARBA" id="ARBA00023053"/>
    </source>
</evidence>
<dbReference type="EMBL" id="BGPR01000236">
    <property type="protein sequence ID" value="GBM06932.1"/>
    <property type="molecule type" value="Genomic_DNA"/>
</dbReference>
<sequence length="512" mass="58858">MVGRIGFRERVQNAINNQTYPFLKNKNEVKDGEIDQFYSVTKKVLGKSPVYAISQIGMAQNPLRKMIWLLILILGFLASFHEAYRFLKCFLKYPVVVNLHLEKERNLDFPAVTVCNLNRMKSIYQRCLVPNISLESCLHPGLTMTRTTLFMSERRGLQSCTTQLGGKIDKENEANFQFFMKYSSLSEDIRKEIGSRGKEFIKHCSFNGKLCSENDFLESQSLRYGNCFTFNQASLNVTKPLTVSETEYWSGLELNLELNYDDYLPLSSTVGARVNIHDPNVPPSPEEYGIDISSGFETSVAITQTQEIRLPSPYRDHCVNYSDEGPYRHSQGLCVRYCIQKINYKTCGCADPTLTSTTRLKTCNLTNANESCCLNEVLDRIFEDKAACDCPLPCVTTFYGEKVSVAKWPSEASFFKGNLTKSDYLRDVKHLRKSQAKLRVFYSTLIRKIYRQRKRFLESEIFSHIGGELGLWLGLTLMVIFEIFETSWYLIKYFINLHANHNGKLQCNQLYN</sequence>
<evidence type="ECO:0000313" key="14">
    <source>
        <dbReference type="EMBL" id="GBM06932.1"/>
    </source>
</evidence>
<comment type="caution">
    <text evidence="14">The sequence shown here is derived from an EMBL/GenBank/DDBJ whole genome shotgun (WGS) entry which is preliminary data.</text>
</comment>
<evidence type="ECO:0000256" key="2">
    <source>
        <dbReference type="ARBA" id="ARBA00007193"/>
    </source>
</evidence>